<evidence type="ECO:0000313" key="2">
    <source>
        <dbReference type="Proteomes" id="UP000599578"/>
    </source>
</evidence>
<accession>A0A917Z9U4</accession>
<name>A0A917Z9U4_9GAMM</name>
<protein>
    <submittedName>
        <fullName evidence="1">Uncharacterized protein</fullName>
    </submittedName>
</protein>
<reference evidence="1 2" key="1">
    <citation type="journal article" date="2014" name="Int. J. Syst. Evol. Microbiol.">
        <title>Complete genome sequence of Corynebacterium casei LMG S-19264T (=DSM 44701T), isolated from a smear-ripened cheese.</title>
        <authorList>
            <consortium name="US DOE Joint Genome Institute (JGI-PGF)"/>
            <person name="Walter F."/>
            <person name="Albersmeier A."/>
            <person name="Kalinowski J."/>
            <person name="Ruckert C."/>
        </authorList>
    </citation>
    <scope>NUCLEOTIDE SEQUENCE [LARGE SCALE GENOMIC DNA]</scope>
    <source>
        <strain evidence="1 2">CGMCC 1.7286</strain>
    </source>
</reference>
<comment type="caution">
    <text evidence="1">The sequence shown here is derived from an EMBL/GenBank/DDBJ whole genome shotgun (WGS) entry which is preliminary data.</text>
</comment>
<dbReference type="Proteomes" id="UP000599578">
    <property type="component" value="Unassembled WGS sequence"/>
</dbReference>
<sequence>MTIDVDGAGAALGQAATELGAGQLDVVANGPQQRCIGRHIDRVIDTVHLECDGHGGLLNKDGGNAQGRVAIVLGWSRGAGSVSRIVPRACLKLRRHALQLEAEAVPVP</sequence>
<keyword evidence="2" id="KW-1185">Reference proteome</keyword>
<dbReference type="EMBL" id="BMLT01000003">
    <property type="protein sequence ID" value="GGO79063.1"/>
    <property type="molecule type" value="Genomic_DNA"/>
</dbReference>
<organism evidence="1 2">
    <name type="scientific">Marinobacterium nitratireducens</name>
    <dbReference type="NCBI Taxonomy" id="518897"/>
    <lineage>
        <taxon>Bacteria</taxon>
        <taxon>Pseudomonadati</taxon>
        <taxon>Pseudomonadota</taxon>
        <taxon>Gammaproteobacteria</taxon>
        <taxon>Oceanospirillales</taxon>
        <taxon>Oceanospirillaceae</taxon>
        <taxon>Marinobacterium</taxon>
    </lineage>
</organism>
<gene>
    <name evidence="1" type="ORF">GCM10011348_12430</name>
</gene>
<dbReference type="AlphaFoldDB" id="A0A917Z9U4"/>
<proteinExistence type="predicted"/>
<evidence type="ECO:0000313" key="1">
    <source>
        <dbReference type="EMBL" id="GGO79063.1"/>
    </source>
</evidence>